<comment type="similarity">
    <text evidence="6">Belongs to the bacterial ring-hydroxylating dioxygenase ferredoxin component family.</text>
</comment>
<dbReference type="Proteomes" id="UP001190825">
    <property type="component" value="Unassembled WGS sequence"/>
</dbReference>
<reference evidence="9" key="3">
    <citation type="submission" date="2019-06" db="EMBL/GenBank/DDBJ databases">
        <authorList>
            <person name="Le Quere A."/>
            <person name="Colella S."/>
        </authorList>
    </citation>
    <scope>NUCLEOTIDE SEQUENCE</scope>
    <source>
        <strain evidence="9">EmedicaeMD41</strain>
    </source>
</reference>
<evidence type="ECO:0000256" key="6">
    <source>
        <dbReference type="ARBA" id="ARBA00038001"/>
    </source>
</evidence>
<protein>
    <submittedName>
        <fullName evidence="9">Rieske (2Fe-2S) domain protein, MocE subfamily</fullName>
    </submittedName>
    <submittedName>
        <fullName evidence="8">Rieske family ferredoxin</fullName>
    </submittedName>
</protein>
<evidence type="ECO:0000313" key="10">
    <source>
        <dbReference type="Proteomes" id="UP001190825"/>
    </source>
</evidence>
<dbReference type="Proteomes" id="UP000507954">
    <property type="component" value="Unassembled WGS sequence"/>
</dbReference>
<proteinExistence type="inferred from homology"/>
<evidence type="ECO:0000256" key="5">
    <source>
        <dbReference type="ARBA" id="ARBA00034078"/>
    </source>
</evidence>
<dbReference type="Gene3D" id="2.102.10.10">
    <property type="entry name" value="Rieske [2Fe-2S] iron-sulphur domain"/>
    <property type="match status" value="1"/>
</dbReference>
<keyword evidence="1" id="KW-0001">2Fe-2S</keyword>
<evidence type="ECO:0000313" key="8">
    <source>
        <dbReference type="EMBL" id="PLT90232.1"/>
    </source>
</evidence>
<dbReference type="InterPro" id="IPR036922">
    <property type="entry name" value="Rieske_2Fe-2S_sf"/>
</dbReference>
<organism evidence="9">
    <name type="scientific">Sinorhizobium medicae</name>
    <dbReference type="NCBI Taxonomy" id="110321"/>
    <lineage>
        <taxon>Bacteria</taxon>
        <taxon>Pseudomonadati</taxon>
        <taxon>Pseudomonadota</taxon>
        <taxon>Alphaproteobacteria</taxon>
        <taxon>Hyphomicrobiales</taxon>
        <taxon>Rhizobiaceae</taxon>
        <taxon>Sinorhizobium/Ensifer group</taxon>
        <taxon>Sinorhizobium</taxon>
    </lineage>
</organism>
<keyword evidence="3" id="KW-0408">Iron</keyword>
<dbReference type="GeneID" id="61612255"/>
<evidence type="ECO:0000313" key="9">
    <source>
        <dbReference type="EMBL" id="VTZ59129.1"/>
    </source>
</evidence>
<dbReference type="Pfam" id="PF00355">
    <property type="entry name" value="Rieske"/>
    <property type="match status" value="1"/>
</dbReference>
<dbReference type="SUPFAM" id="SSF50022">
    <property type="entry name" value="ISP domain"/>
    <property type="match status" value="1"/>
</dbReference>
<dbReference type="EMBL" id="CABFNB010000002">
    <property type="protein sequence ID" value="VTZ59129.1"/>
    <property type="molecule type" value="Genomic_DNA"/>
</dbReference>
<comment type="cofactor">
    <cofactor evidence="5">
        <name>[2Fe-2S] cluster</name>
        <dbReference type="ChEBI" id="CHEBI:190135"/>
    </cofactor>
</comment>
<dbReference type="GO" id="GO:0051537">
    <property type="term" value="F:2 iron, 2 sulfur cluster binding"/>
    <property type="evidence" value="ECO:0007669"/>
    <property type="project" value="UniProtKB-KW"/>
</dbReference>
<dbReference type="NCBIfam" id="TIGR02377">
    <property type="entry name" value="MocE_fam_FeS"/>
    <property type="match status" value="1"/>
</dbReference>
<dbReference type="PANTHER" id="PTHR21496:SF0">
    <property type="entry name" value="RIESKE DOMAIN-CONTAINING PROTEIN"/>
    <property type="match status" value="1"/>
</dbReference>
<evidence type="ECO:0000256" key="3">
    <source>
        <dbReference type="ARBA" id="ARBA00023004"/>
    </source>
</evidence>
<gene>
    <name evidence="8" type="ORF">BMJ33_36595</name>
    <name evidence="9" type="ORF">EMEDMD4_100116</name>
</gene>
<evidence type="ECO:0000256" key="4">
    <source>
        <dbReference type="ARBA" id="ARBA00023014"/>
    </source>
</evidence>
<name>A0A508WU06_9HYPH</name>
<dbReference type="InterPro" id="IPR017941">
    <property type="entry name" value="Rieske_2Fe-2S"/>
</dbReference>
<dbReference type="CDD" id="cd03528">
    <property type="entry name" value="Rieske_RO_ferredoxin"/>
    <property type="match status" value="1"/>
</dbReference>
<dbReference type="RefSeq" id="WP_011975101.1">
    <property type="nucleotide sequence ID" value="NZ_ATYC01000022.1"/>
</dbReference>
<feature type="domain" description="Rieske" evidence="7">
    <location>
        <begin position="8"/>
        <end position="104"/>
    </location>
</feature>
<dbReference type="InterPro" id="IPR012747">
    <property type="entry name" value="MocE_2FeS"/>
</dbReference>
<dbReference type="EMBL" id="NBUC01000200">
    <property type="protein sequence ID" value="PLT90232.1"/>
    <property type="molecule type" value="Genomic_DNA"/>
</dbReference>
<reference evidence="8 10" key="2">
    <citation type="journal article" date="2018" name="FEMS Microbiol. Ecol.">
        <title>Co-invading symbiotic mutualists of Medicago polymorpha retain high ancestral diversity and contain diverse accessory genomes.</title>
        <authorList>
            <person name="Porter S.S."/>
            <person name="Faber-Hammond J.J."/>
            <person name="Friesen M.L."/>
        </authorList>
    </citation>
    <scope>NUCLEOTIDE SEQUENCE [LARGE SCALE GENOMIC DNA]</scope>
    <source>
        <strain evidence="8 10">Str16</strain>
    </source>
</reference>
<dbReference type="AlphaFoldDB" id="A0A508WU06"/>
<dbReference type="PROSITE" id="PS51296">
    <property type="entry name" value="RIESKE"/>
    <property type="match status" value="1"/>
</dbReference>
<dbReference type="PANTHER" id="PTHR21496">
    <property type="entry name" value="FERREDOXIN-RELATED"/>
    <property type="match status" value="1"/>
</dbReference>
<sequence>MPDNGDWIETCKAQDVGREDVKRWDHGDRSFAIFRTADDRYYVTDDICTHEYAHISDGFVEGTTVECPRHAGCFDFRTGEALNPPVCVNLRTFPAKVEDGLVYIRLADD</sequence>
<dbReference type="GO" id="GO:0046872">
    <property type="term" value="F:metal ion binding"/>
    <property type="evidence" value="ECO:0007669"/>
    <property type="project" value="UniProtKB-KW"/>
</dbReference>
<reference evidence="8" key="1">
    <citation type="submission" date="2017-04" db="EMBL/GenBank/DDBJ databases">
        <authorList>
            <person name="Porter S."/>
            <person name="Friesen M.L."/>
            <person name="Faber-Hammond J."/>
        </authorList>
    </citation>
    <scope>NUCLEOTIDE SEQUENCE</scope>
    <source>
        <strain evidence="8">Str16</strain>
    </source>
</reference>
<evidence type="ECO:0000256" key="1">
    <source>
        <dbReference type="ARBA" id="ARBA00022714"/>
    </source>
</evidence>
<keyword evidence="2" id="KW-0479">Metal-binding</keyword>
<dbReference type="OMA" id="DDICSHG"/>
<evidence type="ECO:0000259" key="7">
    <source>
        <dbReference type="PROSITE" id="PS51296"/>
    </source>
</evidence>
<keyword evidence="4" id="KW-0411">Iron-sulfur</keyword>
<evidence type="ECO:0000256" key="2">
    <source>
        <dbReference type="ARBA" id="ARBA00022723"/>
    </source>
</evidence>
<keyword evidence="10" id="KW-1185">Reference proteome</keyword>
<accession>A0A508WU06</accession>